<proteinExistence type="predicted"/>
<dbReference type="PANTHER" id="PTHR10811">
    <property type="entry name" value="FRINGE-RELATED"/>
    <property type="match status" value="1"/>
</dbReference>
<keyword evidence="3" id="KW-1185">Reference proteome</keyword>
<reference evidence="2 3" key="1">
    <citation type="submission" date="2024-01" db="EMBL/GenBank/DDBJ databases">
        <title>Genome assemblies of Stephania.</title>
        <authorList>
            <person name="Yang L."/>
        </authorList>
    </citation>
    <scope>NUCLEOTIDE SEQUENCE [LARGE SCALE GENOMIC DNA]</scope>
    <source>
        <strain evidence="2">QJT</strain>
        <tissue evidence="2">Leaf</tissue>
    </source>
</reference>
<evidence type="ECO:0000313" key="2">
    <source>
        <dbReference type="EMBL" id="KAK9084897.1"/>
    </source>
</evidence>
<evidence type="ECO:0000256" key="1">
    <source>
        <dbReference type="SAM" id="MobiDB-lite"/>
    </source>
</evidence>
<comment type="caution">
    <text evidence="2">The sequence shown here is derived from an EMBL/GenBank/DDBJ whole genome shotgun (WGS) entry which is preliminary data.</text>
</comment>
<sequence length="511" mass="57296">MALFSATTTTITSNNKPTSTTSSSSSLKTLLLLSSTLCILFFFVSLSSTTSSIDTTATKSTISAAAAATTATSPDHYNHHNHNLSISHIAFGIASTAKSLPRRLPLLRLWWRPHLRGCVFLDSTTTSSLPTFPPTCISSDTSSFRYTYRGGLRSAIRVARVLLDTLSLSLSTNDTNDNDNYNSNSDHIRWYVFGDDDTVFVTDNLVRTLSKYDHTKWYYVGTNSEAHEQNEWFWFEMGFGGGGFAISAPLARALGRVLDSCLVRYSHLYGSDGRIASCLAELGVGLTHEPGFHQVDVRGNIFGLLAAHPLSPLVSLHHLDYLEPIFPNMTTTQAVTHLFKAVEVDPARILQQTVCYDRWFSWTISISWGYAVQLFERNVLLPDLLPVQQTFRPWNKRPNPHSYMYMFNTKKLPNDPCVRPTVFFLENVFSDSNGAIESNYKRNISEGCLAKKGTSKKIERVRVRSRKMELDSRQLRAPRRHCCDVLPSSVGSLLDVSIRECGEEELIYMQP</sequence>
<gene>
    <name evidence="2" type="ORF">Sjap_025308</name>
</gene>
<evidence type="ECO:0000313" key="3">
    <source>
        <dbReference type="Proteomes" id="UP001417504"/>
    </source>
</evidence>
<dbReference type="FunFam" id="3.90.550.50:FF:000006">
    <property type="entry name" value="Fringe-related protein-like"/>
    <property type="match status" value="1"/>
</dbReference>
<dbReference type="EMBL" id="JBBNAE010000011">
    <property type="protein sequence ID" value="KAK9084897.1"/>
    <property type="molecule type" value="Genomic_DNA"/>
</dbReference>
<dbReference type="InterPro" id="IPR006740">
    <property type="entry name" value="DUF604"/>
</dbReference>
<dbReference type="Pfam" id="PF04646">
    <property type="entry name" value="DUF604"/>
    <property type="match status" value="1"/>
</dbReference>
<name>A0AAP0HHF2_9MAGN</name>
<accession>A0AAP0HHF2</accession>
<dbReference type="Proteomes" id="UP001417504">
    <property type="component" value="Unassembled WGS sequence"/>
</dbReference>
<dbReference type="AlphaFoldDB" id="A0AAP0HHF2"/>
<protein>
    <submittedName>
        <fullName evidence="2">Uncharacterized protein</fullName>
    </submittedName>
</protein>
<organism evidence="2 3">
    <name type="scientific">Stephania japonica</name>
    <dbReference type="NCBI Taxonomy" id="461633"/>
    <lineage>
        <taxon>Eukaryota</taxon>
        <taxon>Viridiplantae</taxon>
        <taxon>Streptophyta</taxon>
        <taxon>Embryophyta</taxon>
        <taxon>Tracheophyta</taxon>
        <taxon>Spermatophyta</taxon>
        <taxon>Magnoliopsida</taxon>
        <taxon>Ranunculales</taxon>
        <taxon>Menispermaceae</taxon>
        <taxon>Menispermoideae</taxon>
        <taxon>Cissampelideae</taxon>
        <taxon>Stephania</taxon>
    </lineage>
</organism>
<dbReference type="Gene3D" id="3.90.550.50">
    <property type="match status" value="1"/>
</dbReference>
<feature type="region of interest" description="Disordered" evidence="1">
    <location>
        <begin position="1"/>
        <end position="23"/>
    </location>
</feature>